<evidence type="ECO:0000259" key="2">
    <source>
        <dbReference type="Pfam" id="PF12937"/>
    </source>
</evidence>
<accession>A0A6G1FR81</accession>
<dbReference type="Pfam" id="PF12937">
    <property type="entry name" value="F-box-like"/>
    <property type="match status" value="1"/>
</dbReference>
<evidence type="ECO:0000256" key="1">
    <source>
        <dbReference type="SAM" id="MobiDB-lite"/>
    </source>
</evidence>
<keyword evidence="4" id="KW-1185">Reference proteome</keyword>
<protein>
    <recommendedName>
        <fullName evidence="2">F-box domain-containing protein</fullName>
    </recommendedName>
</protein>
<feature type="region of interest" description="Disordered" evidence="1">
    <location>
        <begin position="359"/>
        <end position="408"/>
    </location>
</feature>
<evidence type="ECO:0000313" key="4">
    <source>
        <dbReference type="Proteomes" id="UP000504638"/>
    </source>
</evidence>
<dbReference type="OrthoDB" id="5311681at2759"/>
<dbReference type="EMBL" id="ML975186">
    <property type="protein sequence ID" value="KAF1808283.1"/>
    <property type="molecule type" value="Genomic_DNA"/>
</dbReference>
<dbReference type="SUPFAM" id="SSF81383">
    <property type="entry name" value="F-box domain"/>
    <property type="match status" value="1"/>
</dbReference>
<feature type="compositionally biased region" description="Polar residues" evidence="1">
    <location>
        <begin position="374"/>
        <end position="387"/>
    </location>
</feature>
<feature type="region of interest" description="Disordered" evidence="1">
    <location>
        <begin position="625"/>
        <end position="710"/>
    </location>
</feature>
<dbReference type="InterPro" id="IPR036047">
    <property type="entry name" value="F-box-like_dom_sf"/>
</dbReference>
<dbReference type="AlphaFoldDB" id="A0A6G1FR81"/>
<reference evidence="5" key="2">
    <citation type="submission" date="2020-04" db="EMBL/GenBank/DDBJ databases">
        <authorList>
            <consortium name="NCBI Genome Project"/>
        </authorList>
    </citation>
    <scope>NUCLEOTIDE SEQUENCE</scope>
    <source>
        <strain evidence="5">CBS 781.70</strain>
    </source>
</reference>
<dbReference type="Proteomes" id="UP000504638">
    <property type="component" value="Unplaced"/>
</dbReference>
<evidence type="ECO:0000313" key="5">
    <source>
        <dbReference type="RefSeq" id="XP_033529914.1"/>
    </source>
</evidence>
<dbReference type="GeneID" id="54415089"/>
<feature type="compositionally biased region" description="Polar residues" evidence="1">
    <location>
        <begin position="666"/>
        <end position="678"/>
    </location>
</feature>
<sequence length="747" mass="83369">MDPRDVYRVYAPSPAPQHTVQSDGRQRKELPLNILLHILSFLDEPADIALVTRTSRLLYYMTLPRLYEHATLRSYAQMRFKNRRPEGYGAGSPFSMGLNGLATRNYGTYVKHFSLLGDSKERDIDEVRAGRIPDDEMMMSIAVRAAIERMDNLQSFTWEMSTKPLQTIYSGLAVSPRLTSLTIRFPITRIPRPSVQVPPLPTLKTLSLLDLDPLCYPDDFSVLFASTKSLSSLTMHWNPRMREEGEISVQLITYFGKLIASNQKLNVKHLALHNLYARNNNEFNEVFNMEALQSFTTINSVNPADPVTVFVDNSWNHMPLKKPINLRFLRGNGRDRAYAQMLSTFAGLEEIYYVNVSPPKSRASSAASGETPVANGTGNSYRNGQHLSNSPSSSGSEKSRTPDNPYHNPAVDLALAGDYFAAITLKHGTTLRRLNLYSQWAFSPPVIKGLVDACPNLEELSLALENDDIRLLRPLCGAYVARARQGGARTSKKGLTAVRMLLPPNDPLLSTVSRIPAEAHVMPLTIEFAKPYYEGLQWVGLGNHAFELGKVEKVTLRKSQWEGLMEEIKQRLIWANGVTERELEAVERAAEGSPNMDPNGATPERETIVPSTELDHQTMIDALKAKAKRFSEPSTMDIDVDGDTDMDGASGSPVRNMEEDGLLTPRPQSQSTNGSALNRDTEDPPNGRSRSERMSGSNGSHSTMDDDPLIERLRREVWPASPERVKHVRIFAMDSLEVGGRWMGANK</sequence>
<dbReference type="InterPro" id="IPR001810">
    <property type="entry name" value="F-box_dom"/>
</dbReference>
<reference evidence="3 5" key="1">
    <citation type="submission" date="2020-01" db="EMBL/GenBank/DDBJ databases">
        <authorList>
            <consortium name="DOE Joint Genome Institute"/>
            <person name="Haridas S."/>
            <person name="Albert R."/>
            <person name="Binder M."/>
            <person name="Bloem J."/>
            <person name="Labutti K."/>
            <person name="Salamov A."/>
            <person name="Andreopoulos B."/>
            <person name="Baker S.E."/>
            <person name="Barry K."/>
            <person name="Bills G."/>
            <person name="Bluhm B.H."/>
            <person name="Cannon C."/>
            <person name="Castanera R."/>
            <person name="Culley D.E."/>
            <person name="Daum C."/>
            <person name="Ezra D."/>
            <person name="Gonzalez J.B."/>
            <person name="Henrissat B."/>
            <person name="Kuo A."/>
            <person name="Liang C."/>
            <person name="Lipzen A."/>
            <person name="Lutzoni F."/>
            <person name="Magnuson J."/>
            <person name="Mondo S."/>
            <person name="Nolan M."/>
            <person name="Ohm R."/>
            <person name="Pangilinan J."/>
            <person name="Park H.-J."/>
            <person name="Ramirez L."/>
            <person name="Alfaro M."/>
            <person name="Sun H."/>
            <person name="Tritt A."/>
            <person name="Yoshinaga Y."/>
            <person name="Zwiers L.-H."/>
            <person name="Turgeon B.G."/>
            <person name="Goodwin S.B."/>
            <person name="Spatafora J.W."/>
            <person name="Crous P.W."/>
            <person name="Grigoriev I.V."/>
        </authorList>
    </citation>
    <scope>NUCLEOTIDE SEQUENCE</scope>
    <source>
        <strain evidence="3 5">CBS 781.70</strain>
    </source>
</reference>
<dbReference type="RefSeq" id="XP_033529914.1">
    <property type="nucleotide sequence ID" value="XM_033674519.1"/>
</dbReference>
<proteinExistence type="predicted"/>
<reference evidence="5" key="3">
    <citation type="submission" date="2025-04" db="UniProtKB">
        <authorList>
            <consortium name="RefSeq"/>
        </authorList>
    </citation>
    <scope>IDENTIFICATION</scope>
    <source>
        <strain evidence="5">CBS 781.70</strain>
    </source>
</reference>
<name>A0A6G1FR81_9PEZI</name>
<feature type="domain" description="F-box" evidence="2">
    <location>
        <begin position="29"/>
        <end position="71"/>
    </location>
</feature>
<dbReference type="CDD" id="cd09917">
    <property type="entry name" value="F-box_SF"/>
    <property type="match status" value="1"/>
</dbReference>
<evidence type="ECO:0000313" key="3">
    <source>
        <dbReference type="EMBL" id="KAF1808283.1"/>
    </source>
</evidence>
<gene>
    <name evidence="3 5" type="ORF">P152DRAFT_225646</name>
</gene>
<organism evidence="3">
    <name type="scientific">Eremomyces bilateralis CBS 781.70</name>
    <dbReference type="NCBI Taxonomy" id="1392243"/>
    <lineage>
        <taxon>Eukaryota</taxon>
        <taxon>Fungi</taxon>
        <taxon>Dikarya</taxon>
        <taxon>Ascomycota</taxon>
        <taxon>Pezizomycotina</taxon>
        <taxon>Dothideomycetes</taxon>
        <taxon>Dothideomycetes incertae sedis</taxon>
        <taxon>Eremomycetales</taxon>
        <taxon>Eremomycetaceae</taxon>
        <taxon>Eremomyces</taxon>
    </lineage>
</organism>